<proteinExistence type="predicted"/>
<feature type="chain" id="PRO_5039527500" evidence="2">
    <location>
        <begin position="26"/>
        <end position="339"/>
    </location>
</feature>
<reference evidence="3" key="1">
    <citation type="journal article" date="2021" name="PeerJ">
        <title>Extensive microbial diversity within the chicken gut microbiome revealed by metagenomics and culture.</title>
        <authorList>
            <person name="Gilroy R."/>
            <person name="Ravi A."/>
            <person name="Getino M."/>
            <person name="Pursley I."/>
            <person name="Horton D.L."/>
            <person name="Alikhan N.F."/>
            <person name="Baker D."/>
            <person name="Gharbi K."/>
            <person name="Hall N."/>
            <person name="Watson M."/>
            <person name="Adriaenssens E.M."/>
            <person name="Foster-Nyarko E."/>
            <person name="Jarju S."/>
            <person name="Secka A."/>
            <person name="Antonio M."/>
            <person name="Oren A."/>
            <person name="Chaudhuri R.R."/>
            <person name="La Ragione R."/>
            <person name="Hildebrand F."/>
            <person name="Pallen M.J."/>
        </authorList>
    </citation>
    <scope>NUCLEOTIDE SEQUENCE</scope>
    <source>
        <strain evidence="3">6019</strain>
    </source>
</reference>
<evidence type="ECO:0000313" key="4">
    <source>
        <dbReference type="Proteomes" id="UP000763505"/>
    </source>
</evidence>
<accession>A0A921B5L3</accession>
<feature type="signal peptide" evidence="2">
    <location>
        <begin position="1"/>
        <end position="25"/>
    </location>
</feature>
<dbReference type="PIRSF" id="PIRSF002825">
    <property type="entry name" value="CfbpA"/>
    <property type="match status" value="1"/>
</dbReference>
<dbReference type="AlphaFoldDB" id="A0A921B5L3"/>
<organism evidence="3 4">
    <name type="scientific">Aliicoccus persicus</name>
    <dbReference type="NCBI Taxonomy" id="930138"/>
    <lineage>
        <taxon>Bacteria</taxon>
        <taxon>Bacillati</taxon>
        <taxon>Bacillota</taxon>
        <taxon>Bacilli</taxon>
        <taxon>Bacillales</taxon>
        <taxon>Staphylococcaceae</taxon>
        <taxon>Aliicoccus</taxon>
    </lineage>
</organism>
<keyword evidence="1 2" id="KW-0732">Signal</keyword>
<dbReference type="PANTHER" id="PTHR30006">
    <property type="entry name" value="THIAMINE-BINDING PERIPLASMIC PROTEIN-RELATED"/>
    <property type="match status" value="1"/>
</dbReference>
<sequence>MKLYKLFGTVLAGAALTFVASTAVSSDNNVSAQEDLEGTVEFYTSQPDADASALVEAFNEVYPNVEVNIFRSGTEEVIGKINAERQAGDIQADVLLVADSVTFEALAKDDLLLSYESTELEGIPEEFIAEDFLYYGTKVMATIIAYNTDNVEEAPTSWEALVSEDAAASVVMPSPSYSGAAAYNAGVFTRNDFGWDFYEDLFENDTMVVQGNGGALQEVVAGNKDYAMVVDFITANAKAEGAPVELVYPEEGVPVITEPIGIMADTENEEASKAFVDFVLSVEGQEFAQSLGYTPIKEGVEAPEGLLTIDEIDVLEADLQELVEGREEDVRTFQDIFGE</sequence>
<dbReference type="Proteomes" id="UP000763505">
    <property type="component" value="Unassembled WGS sequence"/>
</dbReference>
<evidence type="ECO:0000256" key="1">
    <source>
        <dbReference type="ARBA" id="ARBA00022729"/>
    </source>
</evidence>
<dbReference type="Gene3D" id="3.40.190.10">
    <property type="entry name" value="Periplasmic binding protein-like II"/>
    <property type="match status" value="2"/>
</dbReference>
<dbReference type="InterPro" id="IPR006059">
    <property type="entry name" value="SBP"/>
</dbReference>
<dbReference type="EMBL" id="DYYI01000022">
    <property type="protein sequence ID" value="HJE19196.1"/>
    <property type="molecule type" value="Genomic_DNA"/>
</dbReference>
<protein>
    <submittedName>
        <fullName evidence="3">ABC transporter substrate-binding protein</fullName>
    </submittedName>
</protein>
<evidence type="ECO:0000313" key="3">
    <source>
        <dbReference type="EMBL" id="HJE19196.1"/>
    </source>
</evidence>
<gene>
    <name evidence="3" type="ORF">K8V35_02455</name>
</gene>
<reference evidence="3" key="2">
    <citation type="submission" date="2021-09" db="EMBL/GenBank/DDBJ databases">
        <authorList>
            <person name="Gilroy R."/>
        </authorList>
    </citation>
    <scope>NUCLEOTIDE SEQUENCE</scope>
    <source>
        <strain evidence="3">6019</strain>
    </source>
</reference>
<dbReference type="InterPro" id="IPR026045">
    <property type="entry name" value="Ferric-bd"/>
</dbReference>
<comment type="caution">
    <text evidence="3">The sequence shown here is derived from an EMBL/GenBank/DDBJ whole genome shotgun (WGS) entry which is preliminary data.</text>
</comment>
<dbReference type="Pfam" id="PF13416">
    <property type="entry name" value="SBP_bac_8"/>
    <property type="match status" value="1"/>
</dbReference>
<dbReference type="SUPFAM" id="SSF53850">
    <property type="entry name" value="Periplasmic binding protein-like II"/>
    <property type="match status" value="1"/>
</dbReference>
<evidence type="ECO:0000256" key="2">
    <source>
        <dbReference type="SAM" id="SignalP"/>
    </source>
</evidence>
<dbReference type="PANTHER" id="PTHR30006:SF24">
    <property type="entry name" value="SLL0237 PROTEIN"/>
    <property type="match status" value="1"/>
</dbReference>
<name>A0A921B5L3_9STAP</name>
<dbReference type="CDD" id="cd13547">
    <property type="entry name" value="PBP2_Fbp_like_2"/>
    <property type="match status" value="1"/>
</dbReference>